<reference evidence="1 2" key="1">
    <citation type="submission" date="2019-09" db="EMBL/GenBank/DDBJ databases">
        <title>In-depth cultivation of the pig gut microbiome towards novel bacterial diversity and tailored functional studies.</title>
        <authorList>
            <person name="Wylensek D."/>
            <person name="Hitch T.C.A."/>
            <person name="Clavel T."/>
        </authorList>
    </citation>
    <scope>NUCLEOTIDE SEQUENCE [LARGE SCALE GENOMIC DNA]</scope>
    <source>
        <strain evidence="1 2">PG-178-WT-4</strain>
    </source>
</reference>
<gene>
    <name evidence="1" type="ORF">FYJ44_14165</name>
</gene>
<dbReference type="AlphaFoldDB" id="A0A6L5XPR7"/>
<sequence>MRRHASPDTGNEELVWAYLAPDTGSMRVADRTALEDFVRFAVSTPLPITFQDCLIAEAWLQAMQDKRIKRG</sequence>
<organism evidence="1 2">
    <name type="scientific">Desulfovibrio porci</name>
    <dbReference type="NCBI Taxonomy" id="2605782"/>
    <lineage>
        <taxon>Bacteria</taxon>
        <taxon>Pseudomonadati</taxon>
        <taxon>Thermodesulfobacteriota</taxon>
        <taxon>Desulfovibrionia</taxon>
        <taxon>Desulfovibrionales</taxon>
        <taxon>Desulfovibrionaceae</taxon>
        <taxon>Desulfovibrio</taxon>
    </lineage>
</organism>
<evidence type="ECO:0000313" key="1">
    <source>
        <dbReference type="EMBL" id="MSS29142.1"/>
    </source>
</evidence>
<accession>A0A6L5XPR7</accession>
<dbReference type="Proteomes" id="UP000477488">
    <property type="component" value="Unassembled WGS sequence"/>
</dbReference>
<protein>
    <submittedName>
        <fullName evidence="1">Uncharacterized protein</fullName>
    </submittedName>
</protein>
<dbReference type="EMBL" id="VUMH01000024">
    <property type="protein sequence ID" value="MSS29142.1"/>
    <property type="molecule type" value="Genomic_DNA"/>
</dbReference>
<dbReference type="RefSeq" id="WP_154513252.1">
    <property type="nucleotide sequence ID" value="NZ_VUMH01000024.1"/>
</dbReference>
<name>A0A6L5XPR7_9BACT</name>
<comment type="caution">
    <text evidence="1">The sequence shown here is derived from an EMBL/GenBank/DDBJ whole genome shotgun (WGS) entry which is preliminary data.</text>
</comment>
<keyword evidence="2" id="KW-1185">Reference proteome</keyword>
<evidence type="ECO:0000313" key="2">
    <source>
        <dbReference type="Proteomes" id="UP000477488"/>
    </source>
</evidence>
<proteinExistence type="predicted"/>